<dbReference type="RefSeq" id="WP_215883923.1">
    <property type="nucleotide sequence ID" value="NZ_JAAOMP010000097.1"/>
</dbReference>
<gene>
    <name evidence="1" type="ORF">HAP95_09070</name>
</gene>
<organism evidence="1 2">
    <name type="scientific">Acidithiobacillus sulfurivorans</name>
    <dbReference type="NCBI Taxonomy" id="1958756"/>
    <lineage>
        <taxon>Bacteria</taxon>
        <taxon>Pseudomonadati</taxon>
        <taxon>Pseudomonadota</taxon>
        <taxon>Acidithiobacillia</taxon>
        <taxon>Acidithiobacillales</taxon>
        <taxon>Acidithiobacillaceae</taxon>
        <taxon>Acidithiobacillus</taxon>
    </lineage>
</organism>
<sequence>MITFKKDAHGGYAVLRKTGDGLHKVATIHKGQAEWVLKSSTGRIDRFDTLKEAKDDALRI</sequence>
<dbReference type="EMBL" id="JAAOMP010000097">
    <property type="protein sequence ID" value="MBU2760297.1"/>
    <property type="molecule type" value="Genomic_DNA"/>
</dbReference>
<keyword evidence="2" id="KW-1185">Reference proteome</keyword>
<name>A0ABS5ZYK1_9PROT</name>
<proteinExistence type="predicted"/>
<dbReference type="Proteomes" id="UP000755654">
    <property type="component" value="Unassembled WGS sequence"/>
</dbReference>
<protein>
    <recommendedName>
        <fullName evidence="3">Integrase</fullName>
    </recommendedName>
</protein>
<comment type="caution">
    <text evidence="1">The sequence shown here is derived from an EMBL/GenBank/DDBJ whole genome shotgun (WGS) entry which is preliminary data.</text>
</comment>
<evidence type="ECO:0008006" key="3">
    <source>
        <dbReference type="Google" id="ProtNLM"/>
    </source>
</evidence>
<reference evidence="1 2" key="1">
    <citation type="journal article" date="2021" name="ISME J.">
        <title>Genomic evolution of the class Acidithiobacillia: deep-branching Proteobacteria living in extreme acidic conditions.</title>
        <authorList>
            <person name="Moya-Beltran A."/>
            <person name="Beard S."/>
            <person name="Rojas-Villalobos C."/>
            <person name="Issotta F."/>
            <person name="Gallardo Y."/>
            <person name="Ulloa R."/>
            <person name="Giaveno A."/>
            <person name="Degli Esposti M."/>
            <person name="Johnson D.B."/>
            <person name="Quatrini R."/>
        </authorList>
    </citation>
    <scope>NUCLEOTIDE SEQUENCE [LARGE SCALE GENOMIC DNA]</scope>
    <source>
        <strain evidence="1 2">RW2</strain>
    </source>
</reference>
<evidence type="ECO:0000313" key="1">
    <source>
        <dbReference type="EMBL" id="MBU2760297.1"/>
    </source>
</evidence>
<evidence type="ECO:0000313" key="2">
    <source>
        <dbReference type="Proteomes" id="UP000755654"/>
    </source>
</evidence>
<accession>A0ABS5ZYK1</accession>